<dbReference type="AlphaFoldDB" id="A0A7J6WQ05"/>
<feature type="non-terminal residue" evidence="1">
    <location>
        <position position="1"/>
    </location>
</feature>
<organism evidence="1 2">
    <name type="scientific">Thalictrum thalictroides</name>
    <name type="common">Rue-anemone</name>
    <name type="synonym">Anemone thalictroides</name>
    <dbReference type="NCBI Taxonomy" id="46969"/>
    <lineage>
        <taxon>Eukaryota</taxon>
        <taxon>Viridiplantae</taxon>
        <taxon>Streptophyta</taxon>
        <taxon>Embryophyta</taxon>
        <taxon>Tracheophyta</taxon>
        <taxon>Spermatophyta</taxon>
        <taxon>Magnoliopsida</taxon>
        <taxon>Ranunculales</taxon>
        <taxon>Ranunculaceae</taxon>
        <taxon>Thalictroideae</taxon>
        <taxon>Thalictrum</taxon>
    </lineage>
</organism>
<dbReference type="Proteomes" id="UP000554482">
    <property type="component" value="Unassembled WGS sequence"/>
</dbReference>
<evidence type="ECO:0000313" key="1">
    <source>
        <dbReference type="EMBL" id="KAF5198212.1"/>
    </source>
</evidence>
<accession>A0A7J6WQ05</accession>
<keyword evidence="2" id="KW-1185">Reference proteome</keyword>
<proteinExistence type="predicted"/>
<name>A0A7J6WQ05_THATH</name>
<comment type="caution">
    <text evidence="1">The sequence shown here is derived from an EMBL/GenBank/DDBJ whole genome shotgun (WGS) entry which is preliminary data.</text>
</comment>
<gene>
    <name evidence="1" type="ORF">FRX31_012201</name>
</gene>
<dbReference type="EMBL" id="JABWDY010013573">
    <property type="protein sequence ID" value="KAF5198212.1"/>
    <property type="molecule type" value="Genomic_DNA"/>
</dbReference>
<reference evidence="1 2" key="1">
    <citation type="submission" date="2020-06" db="EMBL/GenBank/DDBJ databases">
        <title>Transcriptomic and genomic resources for Thalictrum thalictroides and T. hernandezii: Facilitating candidate gene discovery in an emerging model plant lineage.</title>
        <authorList>
            <person name="Arias T."/>
            <person name="Riano-Pachon D.M."/>
            <person name="Di Stilio V.S."/>
        </authorList>
    </citation>
    <scope>NUCLEOTIDE SEQUENCE [LARGE SCALE GENOMIC DNA]</scope>
    <source>
        <strain evidence="2">cv. WT478/WT964</strain>
        <tissue evidence="1">Leaves</tissue>
    </source>
</reference>
<protein>
    <submittedName>
        <fullName evidence="1">Uncharacterized protein</fullName>
    </submittedName>
</protein>
<evidence type="ECO:0000313" key="2">
    <source>
        <dbReference type="Proteomes" id="UP000554482"/>
    </source>
</evidence>
<sequence length="139" mass="15997">IKDECHNAGMARENSFGVERDFLMDAKEFAKAITYASMRDIYTGGQIIVGKMSNGVFDYREINVAQVYLQNFDELEDSHVILFAIQAESLNQWMVDSLKEALHLKMINSSKQHLFQLPSKVFESNQSFRSLQWLLDLPT</sequence>